<keyword evidence="4" id="KW-0408">Iron</keyword>
<dbReference type="SUPFAM" id="SSF46458">
    <property type="entry name" value="Globin-like"/>
    <property type="match status" value="1"/>
</dbReference>
<gene>
    <name evidence="5" type="ORF">PQU92_10215</name>
</gene>
<dbReference type="InterPro" id="IPR012292">
    <property type="entry name" value="Globin/Proto"/>
</dbReference>
<comment type="caution">
    <text evidence="5">The sequence shown here is derived from an EMBL/GenBank/DDBJ whole genome shotgun (WGS) entry which is preliminary data.</text>
</comment>
<sequence>MPETKPDFIIPPQDLRTLVERFYDKARADALLGPVFDRAVHDWPEHFETLTAFWGMVINGPVPGVEPFKGRPLPKHFVLNLRAAHFDRWLDLWAETTGELFDAPRAELLREKAWRIGQSFQAAIAMNESLKDQT</sequence>
<keyword evidence="6" id="KW-1185">Reference proteome</keyword>
<dbReference type="EMBL" id="JAQQKX010000007">
    <property type="protein sequence ID" value="MDC7683653.1"/>
    <property type="molecule type" value="Genomic_DNA"/>
</dbReference>
<dbReference type="InterPro" id="IPR001486">
    <property type="entry name" value="Hemoglobin_trunc"/>
</dbReference>
<accession>A0ABT5HUB4</accession>
<dbReference type="InterPro" id="IPR009050">
    <property type="entry name" value="Globin-like_sf"/>
</dbReference>
<dbReference type="Proteomes" id="UP001214854">
    <property type="component" value="Unassembled WGS sequence"/>
</dbReference>
<evidence type="ECO:0000313" key="6">
    <source>
        <dbReference type="Proteomes" id="UP001214854"/>
    </source>
</evidence>
<dbReference type="CDD" id="cd08916">
    <property type="entry name" value="TrHb3_P"/>
    <property type="match status" value="1"/>
</dbReference>
<proteinExistence type="predicted"/>
<keyword evidence="2" id="KW-0349">Heme</keyword>
<evidence type="ECO:0000256" key="4">
    <source>
        <dbReference type="ARBA" id="ARBA00023004"/>
    </source>
</evidence>
<dbReference type="Gene3D" id="1.10.490.10">
    <property type="entry name" value="Globins"/>
    <property type="match status" value="1"/>
</dbReference>
<name>A0ABT5HUB4_9CAUL</name>
<keyword evidence="3" id="KW-0479">Metal-binding</keyword>
<evidence type="ECO:0000256" key="3">
    <source>
        <dbReference type="ARBA" id="ARBA00022723"/>
    </source>
</evidence>
<evidence type="ECO:0000256" key="2">
    <source>
        <dbReference type="ARBA" id="ARBA00022617"/>
    </source>
</evidence>
<keyword evidence="1" id="KW-0813">Transport</keyword>
<evidence type="ECO:0000313" key="5">
    <source>
        <dbReference type="EMBL" id="MDC7683653.1"/>
    </source>
</evidence>
<reference evidence="5 6" key="1">
    <citation type="submission" date="2023-01" db="EMBL/GenBank/DDBJ databases">
        <title>Novel species of the genus Asticcacaulis isolated from rivers.</title>
        <authorList>
            <person name="Lu H."/>
        </authorList>
    </citation>
    <scope>NUCLEOTIDE SEQUENCE [LARGE SCALE GENOMIC DNA]</scope>
    <source>
        <strain evidence="5 6">BYS171W</strain>
    </source>
</reference>
<evidence type="ECO:0000256" key="1">
    <source>
        <dbReference type="ARBA" id="ARBA00022448"/>
    </source>
</evidence>
<organism evidence="5 6">
    <name type="scientific">Asticcacaulis aquaticus</name>
    <dbReference type="NCBI Taxonomy" id="2984212"/>
    <lineage>
        <taxon>Bacteria</taxon>
        <taxon>Pseudomonadati</taxon>
        <taxon>Pseudomonadota</taxon>
        <taxon>Alphaproteobacteria</taxon>
        <taxon>Caulobacterales</taxon>
        <taxon>Caulobacteraceae</taxon>
        <taxon>Asticcacaulis</taxon>
    </lineage>
</organism>
<protein>
    <submittedName>
        <fullName evidence="5">Group III truncated hemoglobin</fullName>
    </submittedName>
</protein>
<dbReference type="Pfam" id="PF01152">
    <property type="entry name" value="Bac_globin"/>
    <property type="match status" value="1"/>
</dbReference>
<dbReference type="RefSeq" id="WP_272748120.1">
    <property type="nucleotide sequence ID" value="NZ_JAQQKX010000007.1"/>
</dbReference>